<proteinExistence type="inferred from homology"/>
<evidence type="ECO:0000256" key="3">
    <source>
        <dbReference type="ARBA" id="ARBA00018388"/>
    </source>
</evidence>
<comment type="function">
    <text evidence="7">In the cytoplasm, catalyzes the conversion of glucose-6-phosphate to fructose-6-phosphate, the second step in glycolysis, and the reverse reaction during gluconeogenesis. Besides it's role as a glycolytic enzyme, also acts as a secreted cytokine: acts as an angiogenic factor (AMF) that stimulates endothelial cell motility. Acts as a neurotrophic factor, neuroleukin, for spinal and sensory neurons. It is secreted by lectin-stimulated T-cells and induces immunoglobulin secretion.</text>
</comment>
<evidence type="ECO:0000256" key="6">
    <source>
        <dbReference type="ARBA" id="ARBA00031363"/>
    </source>
</evidence>
<dbReference type="InterPro" id="IPR046348">
    <property type="entry name" value="SIS_dom_sf"/>
</dbReference>
<evidence type="ECO:0000313" key="9">
    <source>
        <dbReference type="EMBL" id="KAK1875980.1"/>
    </source>
</evidence>
<comment type="pathway">
    <text evidence="1">Carbohydrate degradation; glycolysis; D-glyceraldehyde 3-phosphate and glycerone phosphate from D-glucose: step 2/4.</text>
</comment>
<comment type="caution">
    <text evidence="9">The sequence shown here is derived from an EMBL/GenBank/DDBJ whole genome shotgun (WGS) entry which is preliminary data.</text>
</comment>
<feature type="compositionally biased region" description="Basic and acidic residues" evidence="8">
    <location>
        <begin position="422"/>
        <end position="479"/>
    </location>
</feature>
<dbReference type="PROSITE" id="PS00765">
    <property type="entry name" value="P_GLUCOSE_ISOMERASE_1"/>
    <property type="match status" value="1"/>
</dbReference>
<comment type="catalytic activity">
    <reaction evidence="4">
        <text>alpha-D-glucose 6-phosphate = beta-D-fructose 6-phosphate</text>
        <dbReference type="Rhea" id="RHEA:11816"/>
        <dbReference type="ChEBI" id="CHEBI:57634"/>
        <dbReference type="ChEBI" id="CHEBI:58225"/>
        <dbReference type="EC" id="5.3.1.9"/>
    </reaction>
</comment>
<dbReference type="Pfam" id="PF10175">
    <property type="entry name" value="MPP6"/>
    <property type="match status" value="1"/>
</dbReference>
<dbReference type="InterPro" id="IPR018189">
    <property type="entry name" value="Phosphoglucose_isomerase_CS"/>
</dbReference>
<evidence type="ECO:0000256" key="5">
    <source>
        <dbReference type="ARBA" id="ARBA00029648"/>
    </source>
</evidence>
<dbReference type="GO" id="GO:0097367">
    <property type="term" value="F:carbohydrate derivative binding"/>
    <property type="evidence" value="ECO:0007669"/>
    <property type="project" value="InterPro"/>
</dbReference>
<dbReference type="GO" id="GO:0005829">
    <property type="term" value="C:cytosol"/>
    <property type="evidence" value="ECO:0007669"/>
    <property type="project" value="TreeGrafter"/>
</dbReference>
<evidence type="ECO:0000256" key="4">
    <source>
        <dbReference type="ARBA" id="ARBA00029321"/>
    </source>
</evidence>
<accession>A0AAD9B2C5</accession>
<dbReference type="PROSITE" id="PS51463">
    <property type="entry name" value="P_GLUCOSE_ISOMERASE_3"/>
    <property type="match status" value="1"/>
</dbReference>
<comment type="similarity">
    <text evidence="2">Belongs to the GPI family.</text>
</comment>
<evidence type="ECO:0000256" key="1">
    <source>
        <dbReference type="ARBA" id="ARBA00004926"/>
    </source>
</evidence>
<name>A0AAD9B2C5_DISEL</name>
<feature type="region of interest" description="Disordered" evidence="8">
    <location>
        <begin position="371"/>
        <end position="391"/>
    </location>
</feature>
<dbReference type="Proteomes" id="UP001228049">
    <property type="component" value="Unassembled WGS sequence"/>
</dbReference>
<sequence>MVQVSGRQPQHERALPGGPGPLHLLQAKSRGVEEAREKMFSGEKINFTEGRAVLHVALRNRSNSPIHVDGKDVMPEVNRVLDKMKAFCHRVRSGEWKGFSGKSITDVVNIGIGGSDLGPLMVTEALKPYSEGGPKVWFVSNIDGTHMTFTTQETITNAESARDWFLKTANDKSAVAKHFVALSTNAVKVKDFGIDTANMFEFWDWVGGRYSLWSAIGLSIALHIGFENFEQLLSGAHWMQNVPVLLALLGVWYVNFFKAETHAMRRTTSTCTLRCLLPAVMSDSKLSKNLLRMKFMQRGLDAETRKQLEEDERRIISDEHWYLDLPELRARENLILEEQSLVSCEDLKYGRFSFKGFNPEVEKLMVTMNPKEEEEERQEEEVSHMQTDVTDEEMALRYESLVGSMRKKFTRKKNQASEEGDTERVSLKRDQVSEEGDTERVSLKRDQVSEEGDTERVSLKRDQASEEGDTKRVFLKPQD</sequence>
<dbReference type="PANTHER" id="PTHR11469">
    <property type="entry name" value="GLUCOSE-6-PHOSPHATE ISOMERASE"/>
    <property type="match status" value="1"/>
</dbReference>
<organism evidence="9 10">
    <name type="scientific">Dissostichus eleginoides</name>
    <name type="common">Patagonian toothfish</name>
    <name type="synonym">Dissostichus amissus</name>
    <dbReference type="NCBI Taxonomy" id="100907"/>
    <lineage>
        <taxon>Eukaryota</taxon>
        <taxon>Metazoa</taxon>
        <taxon>Chordata</taxon>
        <taxon>Craniata</taxon>
        <taxon>Vertebrata</taxon>
        <taxon>Euteleostomi</taxon>
        <taxon>Actinopterygii</taxon>
        <taxon>Neopterygii</taxon>
        <taxon>Teleostei</taxon>
        <taxon>Neoteleostei</taxon>
        <taxon>Acanthomorphata</taxon>
        <taxon>Eupercaria</taxon>
        <taxon>Perciformes</taxon>
        <taxon>Notothenioidei</taxon>
        <taxon>Nototheniidae</taxon>
        <taxon>Dissostichus</taxon>
    </lineage>
</organism>
<dbReference type="EMBL" id="JASDAP010000053">
    <property type="protein sequence ID" value="KAK1875980.1"/>
    <property type="molecule type" value="Genomic_DNA"/>
</dbReference>
<keyword evidence="9" id="KW-0413">Isomerase</keyword>
<keyword evidence="10" id="KW-1185">Reference proteome</keyword>
<dbReference type="GO" id="GO:0006094">
    <property type="term" value="P:gluconeogenesis"/>
    <property type="evidence" value="ECO:0007669"/>
    <property type="project" value="InterPro"/>
</dbReference>
<dbReference type="CDD" id="cd05015">
    <property type="entry name" value="SIS_PGI_1"/>
    <property type="match status" value="1"/>
</dbReference>
<reference evidence="9" key="1">
    <citation type="submission" date="2023-04" db="EMBL/GenBank/DDBJ databases">
        <title>Chromosome-level genome of Chaenocephalus aceratus.</title>
        <authorList>
            <person name="Park H."/>
        </authorList>
    </citation>
    <scope>NUCLEOTIDE SEQUENCE</scope>
    <source>
        <strain evidence="9">DE</strain>
        <tissue evidence="9">Muscle</tissue>
    </source>
</reference>
<evidence type="ECO:0000256" key="8">
    <source>
        <dbReference type="SAM" id="MobiDB-lite"/>
    </source>
</evidence>
<protein>
    <recommendedName>
        <fullName evidence="3">Glucose-6-phosphate isomerase</fullName>
    </recommendedName>
    <alternativeName>
        <fullName evidence="5">Autocrine motility factor</fullName>
    </alternativeName>
    <alternativeName>
        <fullName evidence="6">Neuroleukin</fullName>
    </alternativeName>
</protein>
<dbReference type="Gene3D" id="3.40.50.10490">
    <property type="entry name" value="Glucose-6-phosphate isomerase like protein, domain 1"/>
    <property type="match status" value="3"/>
</dbReference>
<gene>
    <name evidence="9" type="ORF">KUDE01_032224</name>
</gene>
<dbReference type="AlphaFoldDB" id="A0AAD9B2C5"/>
<dbReference type="GO" id="GO:0004347">
    <property type="term" value="F:glucose-6-phosphate isomerase activity"/>
    <property type="evidence" value="ECO:0007669"/>
    <property type="project" value="UniProtKB-EC"/>
</dbReference>
<dbReference type="InterPro" id="IPR035476">
    <property type="entry name" value="SIS_PGI_1"/>
</dbReference>
<evidence type="ECO:0000313" key="10">
    <source>
        <dbReference type="Proteomes" id="UP001228049"/>
    </source>
</evidence>
<dbReference type="GO" id="GO:0048029">
    <property type="term" value="F:monosaccharide binding"/>
    <property type="evidence" value="ECO:0007669"/>
    <property type="project" value="TreeGrafter"/>
</dbReference>
<dbReference type="SUPFAM" id="SSF53697">
    <property type="entry name" value="SIS domain"/>
    <property type="match status" value="1"/>
</dbReference>
<dbReference type="GO" id="GO:0006096">
    <property type="term" value="P:glycolytic process"/>
    <property type="evidence" value="ECO:0007669"/>
    <property type="project" value="InterPro"/>
</dbReference>
<feature type="region of interest" description="Disordered" evidence="8">
    <location>
        <begin position="409"/>
        <end position="479"/>
    </location>
</feature>
<feature type="region of interest" description="Disordered" evidence="8">
    <location>
        <begin position="1"/>
        <end position="21"/>
    </location>
</feature>
<evidence type="ECO:0000256" key="2">
    <source>
        <dbReference type="ARBA" id="ARBA00006604"/>
    </source>
</evidence>
<dbReference type="GO" id="GO:0051156">
    <property type="term" value="P:glucose 6-phosphate metabolic process"/>
    <property type="evidence" value="ECO:0007669"/>
    <property type="project" value="TreeGrafter"/>
</dbReference>
<dbReference type="InterPro" id="IPR001672">
    <property type="entry name" value="G6P_Isomerase"/>
</dbReference>
<dbReference type="Pfam" id="PF00342">
    <property type="entry name" value="PGI"/>
    <property type="match status" value="2"/>
</dbReference>
<dbReference type="PANTHER" id="PTHR11469:SF5">
    <property type="entry name" value="GLUCOSE-6-PHOSPHATE ISOMERASE"/>
    <property type="match status" value="1"/>
</dbReference>
<evidence type="ECO:0000256" key="7">
    <source>
        <dbReference type="ARBA" id="ARBA00046209"/>
    </source>
</evidence>